<dbReference type="EMBL" id="VXLD01000001">
    <property type="protein sequence ID" value="KAB1860146.1"/>
    <property type="molecule type" value="Genomic_DNA"/>
</dbReference>
<dbReference type="AlphaFoldDB" id="A0A5N4WTP0"/>
<feature type="signal peptide" evidence="1">
    <location>
        <begin position="1"/>
        <end position="26"/>
    </location>
</feature>
<accession>A0A5N4WTP0</accession>
<keyword evidence="1" id="KW-0732">Signal</keyword>
<dbReference type="PROSITE" id="PS51257">
    <property type="entry name" value="PROKAR_LIPOPROTEIN"/>
    <property type="match status" value="1"/>
</dbReference>
<organism evidence="2 3">
    <name type="scientific">Acinetobacter tandoii</name>
    <dbReference type="NCBI Taxonomy" id="202954"/>
    <lineage>
        <taxon>Bacteria</taxon>
        <taxon>Pseudomonadati</taxon>
        <taxon>Pseudomonadota</taxon>
        <taxon>Gammaproteobacteria</taxon>
        <taxon>Moraxellales</taxon>
        <taxon>Moraxellaceae</taxon>
        <taxon>Acinetobacter</taxon>
    </lineage>
</organism>
<evidence type="ECO:0000313" key="2">
    <source>
        <dbReference type="EMBL" id="KAB1860146.1"/>
    </source>
</evidence>
<protein>
    <recommendedName>
        <fullName evidence="4">Lipoprotein</fullName>
    </recommendedName>
</protein>
<dbReference type="Proteomes" id="UP000325788">
    <property type="component" value="Unassembled WGS sequence"/>
</dbReference>
<name>A0A5N4WTP0_9GAMM</name>
<feature type="chain" id="PRO_5024312347" description="Lipoprotein" evidence="1">
    <location>
        <begin position="27"/>
        <end position="120"/>
    </location>
</feature>
<evidence type="ECO:0008006" key="4">
    <source>
        <dbReference type="Google" id="ProtNLM"/>
    </source>
</evidence>
<gene>
    <name evidence="2" type="ORF">F4W09_02535</name>
</gene>
<comment type="caution">
    <text evidence="2">The sequence shown here is derived from an EMBL/GenBank/DDBJ whole genome shotgun (WGS) entry which is preliminary data.</text>
</comment>
<evidence type="ECO:0000256" key="1">
    <source>
        <dbReference type="SAM" id="SignalP"/>
    </source>
</evidence>
<reference evidence="2 3" key="1">
    <citation type="submission" date="2019-09" db="EMBL/GenBank/DDBJ databases">
        <title>Draft genome sequence of Acinetobacter tandoii W4-4-4 isolated from environmental water sample.</title>
        <authorList>
            <person name="Wee S.K."/>
            <person name="Yan B."/>
            <person name="Mustaffa S.B."/>
            <person name="Yap E.P.H."/>
        </authorList>
    </citation>
    <scope>NUCLEOTIDE SEQUENCE [LARGE SCALE GENOMIC DNA]</scope>
    <source>
        <strain evidence="2 3">W4-4-4</strain>
    </source>
</reference>
<evidence type="ECO:0000313" key="3">
    <source>
        <dbReference type="Proteomes" id="UP000325788"/>
    </source>
</evidence>
<proteinExistence type="predicted"/>
<sequence>MKKYKFLMCLTGVLMLSACVSSPLSGSESDGISVIRIASNQKCMKEIESNPTWIVGSKLLSKDQKQKKKREVCKCVGDNAPKMFSKEQLALAAIDPKAKDAYSTLAATKTSATCTAEMLK</sequence>